<dbReference type="PANTHER" id="PTHR30093:SF44">
    <property type="entry name" value="TYPE II SECRETION SYSTEM CORE PROTEIN G"/>
    <property type="match status" value="1"/>
</dbReference>
<proteinExistence type="predicted"/>
<dbReference type="InterPro" id="IPR045584">
    <property type="entry name" value="Pilin-like"/>
</dbReference>
<dbReference type="AlphaFoldDB" id="A0A6N2T0U5"/>
<keyword evidence="5" id="KW-0472">Membrane</keyword>
<dbReference type="EMBL" id="CACRSQ010000003">
    <property type="protein sequence ID" value="VYS97700.1"/>
    <property type="molecule type" value="Genomic_DNA"/>
</dbReference>
<evidence type="ECO:0000313" key="6">
    <source>
        <dbReference type="EMBL" id="VYS97700.1"/>
    </source>
</evidence>
<organism evidence="6">
    <name type="scientific">Anaerostipes caccae</name>
    <dbReference type="NCBI Taxonomy" id="105841"/>
    <lineage>
        <taxon>Bacteria</taxon>
        <taxon>Bacillati</taxon>
        <taxon>Bacillota</taxon>
        <taxon>Clostridia</taxon>
        <taxon>Lachnospirales</taxon>
        <taxon>Lachnospiraceae</taxon>
        <taxon>Anaerostipes</taxon>
    </lineage>
</organism>
<evidence type="ECO:0000256" key="4">
    <source>
        <dbReference type="ARBA" id="ARBA00022989"/>
    </source>
</evidence>
<dbReference type="PROSITE" id="PS00409">
    <property type="entry name" value="PROKAR_NTER_METHYL"/>
    <property type="match status" value="1"/>
</dbReference>
<gene>
    <name evidence="6" type="primary">pulG</name>
    <name evidence="6" type="ORF">ACLFYP115_01156</name>
</gene>
<reference evidence="6" key="1">
    <citation type="submission" date="2019-11" db="EMBL/GenBank/DDBJ databases">
        <authorList>
            <person name="Feng L."/>
        </authorList>
    </citation>
    <scope>NUCLEOTIDE SEQUENCE</scope>
    <source>
        <strain evidence="6">AcaccaeLFYP115</strain>
    </source>
</reference>
<evidence type="ECO:0000256" key="5">
    <source>
        <dbReference type="ARBA" id="ARBA00023136"/>
    </source>
</evidence>
<evidence type="ECO:0000256" key="3">
    <source>
        <dbReference type="ARBA" id="ARBA00022692"/>
    </source>
</evidence>
<evidence type="ECO:0000256" key="2">
    <source>
        <dbReference type="ARBA" id="ARBA00022481"/>
    </source>
</evidence>
<dbReference type="InterPro" id="IPR012902">
    <property type="entry name" value="N_methyl_site"/>
</dbReference>
<comment type="subcellular location">
    <subcellularLocation>
        <location evidence="1">Membrane</location>
        <topology evidence="1">Single-pass membrane protein</topology>
    </subcellularLocation>
</comment>
<name>A0A6N2T0U5_9FIRM</name>
<keyword evidence="3" id="KW-0812">Transmembrane</keyword>
<accession>A0A6N2T0U5</accession>
<keyword evidence="4" id="KW-1133">Transmembrane helix</keyword>
<dbReference type="NCBIfam" id="TIGR02532">
    <property type="entry name" value="IV_pilin_GFxxxE"/>
    <property type="match status" value="1"/>
</dbReference>
<evidence type="ECO:0000256" key="1">
    <source>
        <dbReference type="ARBA" id="ARBA00004167"/>
    </source>
</evidence>
<sequence length="152" mass="16488">MKKKLSDFRQKMRKDKKGFTLVELIVVLVILAILIALLVPTLTGYIDNANKKKVASEGRQILMAAKTIAADDYNSDEATKNLCGKTITTLNVSAAGAATDDPTIEKLSEVKNSKYTSVSITFDADGTVSRLVYTGKKFTATFDGSAWSTTKN</sequence>
<dbReference type="GO" id="GO:0016020">
    <property type="term" value="C:membrane"/>
    <property type="evidence" value="ECO:0007669"/>
    <property type="project" value="UniProtKB-SubCell"/>
</dbReference>
<dbReference type="SUPFAM" id="SSF54523">
    <property type="entry name" value="Pili subunits"/>
    <property type="match status" value="1"/>
</dbReference>
<dbReference type="PANTHER" id="PTHR30093">
    <property type="entry name" value="GENERAL SECRETION PATHWAY PROTEIN G"/>
    <property type="match status" value="1"/>
</dbReference>
<dbReference type="RefSeq" id="WP_006566783.1">
    <property type="nucleotide sequence ID" value="NZ_CACRSQ010000003.1"/>
</dbReference>
<keyword evidence="2" id="KW-0488">Methylation</keyword>
<dbReference type="Gene3D" id="3.30.700.10">
    <property type="entry name" value="Glycoprotein, Type 4 Pilin"/>
    <property type="match status" value="1"/>
</dbReference>
<dbReference type="Pfam" id="PF07963">
    <property type="entry name" value="N_methyl"/>
    <property type="match status" value="1"/>
</dbReference>
<protein>
    <submittedName>
        <fullName evidence="6">Type II secretion system protein G</fullName>
    </submittedName>
</protein>